<dbReference type="AlphaFoldDB" id="A0A919Q853"/>
<evidence type="ECO:0000313" key="2">
    <source>
        <dbReference type="EMBL" id="GIH23753.1"/>
    </source>
</evidence>
<accession>A0A919Q853</accession>
<evidence type="ECO:0000256" key="1">
    <source>
        <dbReference type="SAM" id="Phobius"/>
    </source>
</evidence>
<feature type="transmembrane region" description="Helical" evidence="1">
    <location>
        <begin position="36"/>
        <end position="60"/>
    </location>
</feature>
<name>A0A919Q853_9ACTN</name>
<dbReference type="Proteomes" id="UP000640052">
    <property type="component" value="Unassembled WGS sequence"/>
</dbReference>
<keyword evidence="1" id="KW-1133">Transmembrane helix</keyword>
<dbReference type="RefSeq" id="WP_204040529.1">
    <property type="nucleotide sequence ID" value="NZ_BOOA01000012.1"/>
</dbReference>
<sequence length="109" mass="11614">MVKMGAHRRGAVAVRTIGPELNAQVDRRTVVWATRLGFASVPLLFLVGAGVIPALIALSLRTRALADMRAQQTSGTDWGMVHAAMICAVITLITAGIAITTATLMLLFW</sequence>
<protein>
    <recommendedName>
        <fullName evidence="4">DUF4190 domain-containing protein</fullName>
    </recommendedName>
</protein>
<comment type="caution">
    <text evidence="2">The sequence shown here is derived from an EMBL/GenBank/DDBJ whole genome shotgun (WGS) entry which is preliminary data.</text>
</comment>
<keyword evidence="1" id="KW-0812">Transmembrane</keyword>
<keyword evidence="3" id="KW-1185">Reference proteome</keyword>
<proteinExistence type="predicted"/>
<gene>
    <name evidence="2" type="ORF">Aph01nite_20630</name>
</gene>
<evidence type="ECO:0000313" key="3">
    <source>
        <dbReference type="Proteomes" id="UP000640052"/>
    </source>
</evidence>
<evidence type="ECO:0008006" key="4">
    <source>
        <dbReference type="Google" id="ProtNLM"/>
    </source>
</evidence>
<keyword evidence="1" id="KW-0472">Membrane</keyword>
<feature type="transmembrane region" description="Helical" evidence="1">
    <location>
        <begin position="80"/>
        <end position="108"/>
    </location>
</feature>
<dbReference type="EMBL" id="BOOA01000012">
    <property type="protein sequence ID" value="GIH23753.1"/>
    <property type="molecule type" value="Genomic_DNA"/>
</dbReference>
<organism evidence="2 3">
    <name type="scientific">Acrocarpospora phusangensis</name>
    <dbReference type="NCBI Taxonomy" id="1070424"/>
    <lineage>
        <taxon>Bacteria</taxon>
        <taxon>Bacillati</taxon>
        <taxon>Actinomycetota</taxon>
        <taxon>Actinomycetes</taxon>
        <taxon>Streptosporangiales</taxon>
        <taxon>Streptosporangiaceae</taxon>
        <taxon>Acrocarpospora</taxon>
    </lineage>
</organism>
<reference evidence="2" key="1">
    <citation type="submission" date="2021-01" db="EMBL/GenBank/DDBJ databases">
        <title>Whole genome shotgun sequence of Acrocarpospora phusangensis NBRC 108782.</title>
        <authorList>
            <person name="Komaki H."/>
            <person name="Tamura T."/>
        </authorList>
    </citation>
    <scope>NUCLEOTIDE SEQUENCE</scope>
    <source>
        <strain evidence="2">NBRC 108782</strain>
    </source>
</reference>